<sequence>MKTCQGSTCSGGCTSNQINTPVSTSAMPPGRAEAFSSVFAIPKMDCPSEENLVRMALAGTEGVTALEFDLATRRLTVTHSGEAERIEAKLRPLNLDAALIETAAAKSTVGTLTRFSIPKMDCPSEENLIRMALADQAGIGTLSFDLRKHELSVIHMGPTEDILGKLAPLNLNAELIDSVPQGNVPLARPDPEGDASEARTLKVMLAINGTMFVFEMLVGLIAQSTGLIADSLDMFADAAVYGLALYAVGRAAGMKIRAAHFAGWLQMLLALGALGEVLRRAVFGSEPQSSLMIGVGLIALVANMTCLVLIARKRDRGVHMTASYIFSANDVIANLGVVAAGLLVAWTGSPYPDLVIGSIIGLVVLSGARRILMLR</sequence>
<dbReference type="EMBL" id="QPJU01000008">
    <property type="protein sequence ID" value="RCX08581.1"/>
    <property type="molecule type" value="Genomic_DNA"/>
</dbReference>
<dbReference type="SUPFAM" id="SSF161111">
    <property type="entry name" value="Cation efflux protein transmembrane domain-like"/>
    <property type="match status" value="1"/>
</dbReference>
<keyword evidence="3 5" id="KW-1133">Transmembrane helix</keyword>
<evidence type="ECO:0000313" key="8">
    <source>
        <dbReference type="Proteomes" id="UP000252174"/>
    </source>
</evidence>
<dbReference type="InterPro" id="IPR027469">
    <property type="entry name" value="Cation_efflux_TMD_sf"/>
</dbReference>
<comment type="caution">
    <text evidence="7">The sequence shown here is derived from an EMBL/GenBank/DDBJ whole genome shotgun (WGS) entry which is preliminary data.</text>
</comment>
<protein>
    <submittedName>
        <fullName evidence="7">Heavy-metal-associated domain-containing protein</fullName>
    </submittedName>
</protein>
<dbReference type="Gene3D" id="1.20.1510.10">
    <property type="entry name" value="Cation efflux protein transmembrane domain"/>
    <property type="match status" value="1"/>
</dbReference>
<evidence type="ECO:0000313" key="7">
    <source>
        <dbReference type="EMBL" id="RCX08581.1"/>
    </source>
</evidence>
<comment type="subcellular location">
    <subcellularLocation>
        <location evidence="1">Membrane</location>
        <topology evidence="1">Multi-pass membrane protein</topology>
    </subcellularLocation>
</comment>
<keyword evidence="8" id="KW-1185">Reference proteome</keyword>
<proteinExistence type="predicted"/>
<dbReference type="AlphaFoldDB" id="A0A369AHD8"/>
<dbReference type="GO" id="GO:0046872">
    <property type="term" value="F:metal ion binding"/>
    <property type="evidence" value="ECO:0007669"/>
    <property type="project" value="InterPro"/>
</dbReference>
<dbReference type="Pfam" id="PF01545">
    <property type="entry name" value="Cation_efflux"/>
    <property type="match status" value="1"/>
</dbReference>
<dbReference type="InterPro" id="IPR006121">
    <property type="entry name" value="HMA_dom"/>
</dbReference>
<evidence type="ECO:0000259" key="6">
    <source>
        <dbReference type="PROSITE" id="PS50846"/>
    </source>
</evidence>
<feature type="transmembrane region" description="Helical" evidence="5">
    <location>
        <begin position="203"/>
        <end position="222"/>
    </location>
</feature>
<dbReference type="Pfam" id="PF00403">
    <property type="entry name" value="HMA"/>
    <property type="match status" value="1"/>
</dbReference>
<dbReference type="Gene3D" id="3.30.70.100">
    <property type="match status" value="1"/>
</dbReference>
<feature type="transmembrane region" description="Helical" evidence="5">
    <location>
        <begin position="354"/>
        <end position="372"/>
    </location>
</feature>
<evidence type="ECO:0000256" key="2">
    <source>
        <dbReference type="ARBA" id="ARBA00022692"/>
    </source>
</evidence>
<evidence type="ECO:0000256" key="5">
    <source>
        <dbReference type="SAM" id="Phobius"/>
    </source>
</evidence>
<gene>
    <name evidence="7" type="ORF">DFR45_10882</name>
</gene>
<dbReference type="Proteomes" id="UP000252174">
    <property type="component" value="Unassembled WGS sequence"/>
</dbReference>
<name>A0A369AHD8_9BURK</name>
<dbReference type="CDD" id="cd00371">
    <property type="entry name" value="HMA"/>
    <property type="match status" value="1"/>
</dbReference>
<dbReference type="GO" id="GO:0016020">
    <property type="term" value="C:membrane"/>
    <property type="evidence" value="ECO:0007669"/>
    <property type="project" value="UniProtKB-SubCell"/>
</dbReference>
<keyword evidence="2 5" id="KW-0812">Transmembrane</keyword>
<dbReference type="PROSITE" id="PS50846">
    <property type="entry name" value="HMA_2"/>
    <property type="match status" value="1"/>
</dbReference>
<reference evidence="7 8" key="1">
    <citation type="submission" date="2018-07" db="EMBL/GenBank/DDBJ databases">
        <title>Genomic Encyclopedia of Type Strains, Phase IV (KMG-IV): sequencing the most valuable type-strain genomes for metagenomic binning, comparative biology and taxonomic classification.</title>
        <authorList>
            <person name="Goeker M."/>
        </authorList>
    </citation>
    <scope>NUCLEOTIDE SEQUENCE [LARGE SCALE GENOMIC DNA]</scope>
    <source>
        <strain evidence="7 8">DSM 100911</strain>
    </source>
</reference>
<organism evidence="7 8">
    <name type="scientific">Extensimonas vulgaris</name>
    <dbReference type="NCBI Taxonomy" id="1031594"/>
    <lineage>
        <taxon>Bacteria</taxon>
        <taxon>Pseudomonadati</taxon>
        <taxon>Pseudomonadota</taxon>
        <taxon>Betaproteobacteria</taxon>
        <taxon>Burkholderiales</taxon>
        <taxon>Comamonadaceae</taxon>
        <taxon>Extensimonas</taxon>
    </lineage>
</organism>
<dbReference type="SUPFAM" id="SSF55008">
    <property type="entry name" value="HMA, heavy metal-associated domain"/>
    <property type="match status" value="2"/>
</dbReference>
<feature type="domain" description="HMA" evidence="6">
    <location>
        <begin position="35"/>
        <end position="98"/>
    </location>
</feature>
<feature type="transmembrane region" description="Helical" evidence="5">
    <location>
        <begin position="261"/>
        <end position="278"/>
    </location>
</feature>
<accession>A0A369AHD8</accession>
<dbReference type="RefSeq" id="WP_277752686.1">
    <property type="nucleotide sequence ID" value="NZ_QPJU01000008.1"/>
</dbReference>
<feature type="transmembrane region" description="Helical" evidence="5">
    <location>
        <begin position="228"/>
        <end position="249"/>
    </location>
</feature>
<feature type="transmembrane region" description="Helical" evidence="5">
    <location>
        <begin position="331"/>
        <end position="348"/>
    </location>
</feature>
<evidence type="ECO:0000256" key="1">
    <source>
        <dbReference type="ARBA" id="ARBA00004141"/>
    </source>
</evidence>
<dbReference type="GO" id="GO:0008324">
    <property type="term" value="F:monoatomic cation transmembrane transporter activity"/>
    <property type="evidence" value="ECO:0007669"/>
    <property type="project" value="InterPro"/>
</dbReference>
<evidence type="ECO:0000256" key="4">
    <source>
        <dbReference type="ARBA" id="ARBA00023136"/>
    </source>
</evidence>
<feature type="transmembrane region" description="Helical" evidence="5">
    <location>
        <begin position="290"/>
        <end position="310"/>
    </location>
</feature>
<dbReference type="InterPro" id="IPR058533">
    <property type="entry name" value="Cation_efflux_TM"/>
</dbReference>
<dbReference type="InterPro" id="IPR036163">
    <property type="entry name" value="HMA_dom_sf"/>
</dbReference>
<keyword evidence="4 5" id="KW-0472">Membrane</keyword>
<evidence type="ECO:0000256" key="3">
    <source>
        <dbReference type="ARBA" id="ARBA00022989"/>
    </source>
</evidence>